<evidence type="ECO:0000313" key="2">
    <source>
        <dbReference type="Proteomes" id="UP001153954"/>
    </source>
</evidence>
<dbReference type="Proteomes" id="UP001153954">
    <property type="component" value="Unassembled WGS sequence"/>
</dbReference>
<sequence>MLSCDVREAVDVLCPVDPLHPPLIVDLSSIDCPKLQYNKTYKQNFYKANYDLINSFLAEVDWVSLFDGCKDVNELLTVFLEVINKAVLDFNPASKSKTNKYPQWYSKDLINRLREKNKIRQRYNKYKNLLDLISFKLLTQRCNKMASANYKSYLQNIEDGISKNPKLFWSYVKAKRGGTGT</sequence>
<dbReference type="EMBL" id="CAKOGL010000013">
    <property type="protein sequence ID" value="CAH2093582.1"/>
    <property type="molecule type" value="Genomic_DNA"/>
</dbReference>
<accession>A0AAU9U471</accession>
<dbReference type="PANTHER" id="PTHR33395">
    <property type="entry name" value="TRANSCRIPTASE, PUTATIVE-RELATED-RELATED"/>
    <property type="match status" value="1"/>
</dbReference>
<name>A0AAU9U471_EUPED</name>
<gene>
    <name evidence="1" type="ORF">EEDITHA_LOCUS9235</name>
</gene>
<reference evidence="1" key="1">
    <citation type="submission" date="2022-03" db="EMBL/GenBank/DDBJ databases">
        <authorList>
            <person name="Tunstrom K."/>
        </authorList>
    </citation>
    <scope>NUCLEOTIDE SEQUENCE</scope>
</reference>
<dbReference type="AlphaFoldDB" id="A0AAU9U471"/>
<organism evidence="1 2">
    <name type="scientific">Euphydryas editha</name>
    <name type="common">Edith's checkerspot</name>
    <dbReference type="NCBI Taxonomy" id="104508"/>
    <lineage>
        <taxon>Eukaryota</taxon>
        <taxon>Metazoa</taxon>
        <taxon>Ecdysozoa</taxon>
        <taxon>Arthropoda</taxon>
        <taxon>Hexapoda</taxon>
        <taxon>Insecta</taxon>
        <taxon>Pterygota</taxon>
        <taxon>Neoptera</taxon>
        <taxon>Endopterygota</taxon>
        <taxon>Lepidoptera</taxon>
        <taxon>Glossata</taxon>
        <taxon>Ditrysia</taxon>
        <taxon>Papilionoidea</taxon>
        <taxon>Nymphalidae</taxon>
        <taxon>Nymphalinae</taxon>
        <taxon>Euphydryas</taxon>
    </lineage>
</organism>
<evidence type="ECO:0000313" key="1">
    <source>
        <dbReference type="EMBL" id="CAH2093582.1"/>
    </source>
</evidence>
<comment type="caution">
    <text evidence="1">The sequence shown here is derived from an EMBL/GenBank/DDBJ whole genome shotgun (WGS) entry which is preliminary data.</text>
</comment>
<proteinExistence type="predicted"/>
<dbReference type="GO" id="GO:0007508">
    <property type="term" value="P:larval heart development"/>
    <property type="evidence" value="ECO:0007669"/>
    <property type="project" value="TreeGrafter"/>
</dbReference>
<dbReference type="GO" id="GO:0061343">
    <property type="term" value="P:cell adhesion involved in heart morphogenesis"/>
    <property type="evidence" value="ECO:0007669"/>
    <property type="project" value="TreeGrafter"/>
</dbReference>
<dbReference type="GO" id="GO:0031012">
    <property type="term" value="C:extracellular matrix"/>
    <property type="evidence" value="ECO:0007669"/>
    <property type="project" value="TreeGrafter"/>
</dbReference>
<keyword evidence="2" id="KW-1185">Reference proteome</keyword>
<dbReference type="PANTHER" id="PTHR33395:SF22">
    <property type="entry name" value="REVERSE TRANSCRIPTASE DOMAIN-CONTAINING PROTEIN"/>
    <property type="match status" value="1"/>
</dbReference>
<protein>
    <submittedName>
        <fullName evidence="1">Uncharacterized protein</fullName>
    </submittedName>
</protein>